<sequence>MDTVSDVNRVQCQHYNMCYKQTDLVFIPATIASYTVVLCGSPPCDALLVNDRHCYASKCDYEVNYIDGCYTKGTLMLETLTFGQTRILNMAIGCGHNNQGLFNLISGLLSLGGGRMPFINHIPEIGGAFSYCL</sequence>
<evidence type="ECO:0000256" key="1">
    <source>
        <dbReference type="ARBA" id="ARBA00007447"/>
    </source>
</evidence>
<comment type="caution">
    <text evidence="5">The sequence shown here is derived from an EMBL/GenBank/DDBJ whole genome shotgun (WGS) entry which is preliminary data.</text>
</comment>
<dbReference type="InterPro" id="IPR051708">
    <property type="entry name" value="Plant_Aspart_Prot_A1"/>
</dbReference>
<dbReference type="EMBL" id="JAJSOW010000104">
    <property type="protein sequence ID" value="KAI9169009.1"/>
    <property type="molecule type" value="Genomic_DNA"/>
</dbReference>
<dbReference type="PANTHER" id="PTHR47967">
    <property type="entry name" value="OS07G0603500 PROTEIN-RELATED"/>
    <property type="match status" value="1"/>
</dbReference>
<keyword evidence="2" id="KW-0645">Protease</keyword>
<dbReference type="Gene3D" id="2.40.70.10">
    <property type="entry name" value="Acid Proteases"/>
    <property type="match status" value="1"/>
</dbReference>
<dbReference type="PROSITE" id="PS51767">
    <property type="entry name" value="PEPTIDASE_A1"/>
    <property type="match status" value="1"/>
</dbReference>
<protein>
    <recommendedName>
        <fullName evidence="4">Peptidase A1 domain-containing protein</fullName>
    </recommendedName>
</protein>
<comment type="similarity">
    <text evidence="1">Belongs to the peptidase A1 family.</text>
</comment>
<evidence type="ECO:0000259" key="4">
    <source>
        <dbReference type="PROSITE" id="PS51767"/>
    </source>
</evidence>
<dbReference type="SUPFAM" id="SSF50630">
    <property type="entry name" value="Acid proteases"/>
    <property type="match status" value="1"/>
</dbReference>
<keyword evidence="6" id="KW-1185">Reference proteome</keyword>
<dbReference type="PANTHER" id="PTHR47967:SF60">
    <property type="entry name" value="PROTEIN ASPARTIC PROTEASE IN GUARD CELL 1-LIKE"/>
    <property type="match status" value="1"/>
</dbReference>
<dbReference type="GO" id="GO:0008233">
    <property type="term" value="F:peptidase activity"/>
    <property type="evidence" value="ECO:0007669"/>
    <property type="project" value="UniProtKB-KW"/>
</dbReference>
<proteinExistence type="inferred from homology"/>
<feature type="domain" description="Peptidase A1" evidence="4">
    <location>
        <begin position="1"/>
        <end position="133"/>
    </location>
</feature>
<dbReference type="AlphaFoldDB" id="A0AAD5IQV8"/>
<name>A0AAD5IQV8_ACENE</name>
<accession>A0AAD5IQV8</accession>
<dbReference type="InterPro" id="IPR032861">
    <property type="entry name" value="TAXi_N"/>
</dbReference>
<evidence type="ECO:0000313" key="6">
    <source>
        <dbReference type="Proteomes" id="UP001064489"/>
    </source>
</evidence>
<dbReference type="Proteomes" id="UP001064489">
    <property type="component" value="Chromosome 7"/>
</dbReference>
<keyword evidence="3" id="KW-0378">Hydrolase</keyword>
<organism evidence="5 6">
    <name type="scientific">Acer negundo</name>
    <name type="common">Box elder</name>
    <dbReference type="NCBI Taxonomy" id="4023"/>
    <lineage>
        <taxon>Eukaryota</taxon>
        <taxon>Viridiplantae</taxon>
        <taxon>Streptophyta</taxon>
        <taxon>Embryophyta</taxon>
        <taxon>Tracheophyta</taxon>
        <taxon>Spermatophyta</taxon>
        <taxon>Magnoliopsida</taxon>
        <taxon>eudicotyledons</taxon>
        <taxon>Gunneridae</taxon>
        <taxon>Pentapetalae</taxon>
        <taxon>rosids</taxon>
        <taxon>malvids</taxon>
        <taxon>Sapindales</taxon>
        <taxon>Sapindaceae</taxon>
        <taxon>Hippocastanoideae</taxon>
        <taxon>Acereae</taxon>
        <taxon>Acer</taxon>
    </lineage>
</organism>
<dbReference type="GO" id="GO:0006508">
    <property type="term" value="P:proteolysis"/>
    <property type="evidence" value="ECO:0007669"/>
    <property type="project" value="UniProtKB-KW"/>
</dbReference>
<reference evidence="5" key="2">
    <citation type="submission" date="2023-02" db="EMBL/GenBank/DDBJ databases">
        <authorList>
            <person name="Swenson N.G."/>
            <person name="Wegrzyn J.L."/>
            <person name="Mcevoy S.L."/>
        </authorList>
    </citation>
    <scope>NUCLEOTIDE SEQUENCE</scope>
    <source>
        <strain evidence="5">91603</strain>
        <tissue evidence="5">Leaf</tissue>
    </source>
</reference>
<evidence type="ECO:0000313" key="5">
    <source>
        <dbReference type="EMBL" id="KAI9169009.1"/>
    </source>
</evidence>
<dbReference type="InterPro" id="IPR033121">
    <property type="entry name" value="PEPTIDASE_A1"/>
</dbReference>
<gene>
    <name evidence="5" type="ORF">LWI28_005441</name>
</gene>
<evidence type="ECO:0000256" key="3">
    <source>
        <dbReference type="ARBA" id="ARBA00022801"/>
    </source>
</evidence>
<reference evidence="5" key="1">
    <citation type="journal article" date="2022" name="Plant J.">
        <title>Strategies of tolerance reflected in two North American maple genomes.</title>
        <authorList>
            <person name="McEvoy S.L."/>
            <person name="Sezen U.U."/>
            <person name="Trouern-Trend A."/>
            <person name="McMahon S.M."/>
            <person name="Schaberg P.G."/>
            <person name="Yang J."/>
            <person name="Wegrzyn J.L."/>
            <person name="Swenson N.G."/>
        </authorList>
    </citation>
    <scope>NUCLEOTIDE SEQUENCE</scope>
    <source>
        <strain evidence="5">91603</strain>
    </source>
</reference>
<evidence type="ECO:0000256" key="2">
    <source>
        <dbReference type="ARBA" id="ARBA00022670"/>
    </source>
</evidence>
<dbReference type="Pfam" id="PF14543">
    <property type="entry name" value="TAXi_N"/>
    <property type="match status" value="1"/>
</dbReference>
<dbReference type="InterPro" id="IPR021109">
    <property type="entry name" value="Peptidase_aspartic_dom_sf"/>
</dbReference>